<protein>
    <submittedName>
        <fullName evidence="2">Hypothetical conserved protein</fullName>
    </submittedName>
</protein>
<keyword evidence="1" id="KW-0472">Membrane</keyword>
<feature type="transmembrane region" description="Helical" evidence="1">
    <location>
        <begin position="27"/>
        <end position="43"/>
    </location>
</feature>
<dbReference type="AlphaFoldDB" id="A0A1Q2SP05"/>
<dbReference type="Pfam" id="PF07254">
    <property type="entry name" value="Cpta_toxin"/>
    <property type="match status" value="1"/>
</dbReference>
<dbReference type="EMBL" id="AP014836">
    <property type="protein sequence ID" value="BAW80860.1"/>
    <property type="molecule type" value="Genomic_DNA"/>
</dbReference>
<evidence type="ECO:0000313" key="2">
    <source>
        <dbReference type="EMBL" id="BAW80860.1"/>
    </source>
</evidence>
<organism evidence="2 3">
    <name type="scientific">Candidatus Nitrosoglobus terrae</name>
    <dbReference type="NCBI Taxonomy" id="1630141"/>
    <lineage>
        <taxon>Bacteria</taxon>
        <taxon>Pseudomonadati</taxon>
        <taxon>Pseudomonadota</taxon>
        <taxon>Gammaproteobacteria</taxon>
        <taxon>Chromatiales</taxon>
        <taxon>Chromatiaceae</taxon>
        <taxon>Candidatus Nitrosoglobus</taxon>
    </lineage>
</organism>
<proteinExistence type="predicted"/>
<gene>
    <name evidence="2" type="ORF">TAO_1490</name>
</gene>
<dbReference type="Proteomes" id="UP000243679">
    <property type="component" value="Chromosome"/>
</dbReference>
<keyword evidence="3" id="KW-1185">Reference proteome</keyword>
<keyword evidence="1" id="KW-0812">Transmembrane</keyword>
<feature type="transmembrane region" description="Helical" evidence="1">
    <location>
        <begin position="5"/>
        <end position="21"/>
    </location>
</feature>
<reference evidence="2 3" key="1">
    <citation type="journal article" date="2017" name="ISME J.">
        <title>An acid-tolerant ammonia-oxidizing ?-proteobacterium from soil.</title>
        <authorList>
            <person name="Hayatsu M."/>
            <person name="Tago K."/>
            <person name="Uchiyama I."/>
            <person name="Toyoda A."/>
            <person name="Wang Y."/>
            <person name="Shimomura Y."/>
            <person name="Okubo T."/>
            <person name="Kurisu F."/>
            <person name="Hirono Y."/>
            <person name="Nonaka K."/>
            <person name="Akiyama H."/>
            <person name="Itoh T."/>
            <person name="Takami H."/>
        </authorList>
    </citation>
    <scope>NUCLEOTIDE SEQUENCE [LARGE SCALE GENOMIC DNA]</scope>
    <source>
        <strain evidence="2 3">TAO100</strain>
    </source>
</reference>
<keyword evidence="1" id="KW-1133">Transmembrane helix</keyword>
<dbReference type="InterPro" id="IPR009883">
    <property type="entry name" value="YgfX"/>
</dbReference>
<name>A0A1Q2SP05_9GAMM</name>
<dbReference type="KEGG" id="ntt:TAO_1490"/>
<accession>A0A1Q2SP05</accession>
<evidence type="ECO:0000256" key="1">
    <source>
        <dbReference type="SAM" id="Phobius"/>
    </source>
</evidence>
<sequence>MILSAYIGIVHGGALILLLYLDLPLEFILFLGVIVSISFYCNLQYQVLLLSPRAITQVIWDRQGIWFLCQRNKIKYVGELLPSCFVSSHLIVLNFRVGVWWRRVSVTLLSDNVDLESLRRLRVRLRVTRS</sequence>
<evidence type="ECO:0000313" key="3">
    <source>
        <dbReference type="Proteomes" id="UP000243679"/>
    </source>
</evidence>